<evidence type="ECO:0000256" key="5">
    <source>
        <dbReference type="SAM" id="Phobius"/>
    </source>
</evidence>
<evidence type="ECO:0000313" key="8">
    <source>
        <dbReference type="Proteomes" id="UP000317926"/>
    </source>
</evidence>
<comment type="subcellular location">
    <subcellularLocation>
        <location evidence="1">Membrane</location>
        <topology evidence="1">Multi-pass membrane protein</topology>
    </subcellularLocation>
</comment>
<name>A0A502JEN8_HAEHA</name>
<dbReference type="PANTHER" id="PTHR37422:SF17">
    <property type="entry name" value="O-ANTIGEN LIGASE"/>
    <property type="match status" value="1"/>
</dbReference>
<gene>
    <name evidence="7" type="ORF">EUX55_06735</name>
</gene>
<comment type="caution">
    <text evidence="7">The sequence shown here is derived from an EMBL/GenBank/DDBJ whole genome shotgun (WGS) entry which is preliminary data.</text>
</comment>
<feature type="transmembrane region" description="Helical" evidence="5">
    <location>
        <begin position="94"/>
        <end position="111"/>
    </location>
</feature>
<keyword evidence="4 5" id="KW-0472">Membrane</keyword>
<dbReference type="RefSeq" id="WP_140520110.1">
    <property type="nucleotide sequence ID" value="NZ_JACBKC010000034.1"/>
</dbReference>
<evidence type="ECO:0000256" key="4">
    <source>
        <dbReference type="ARBA" id="ARBA00023136"/>
    </source>
</evidence>
<feature type="transmembrane region" description="Helical" evidence="5">
    <location>
        <begin position="32"/>
        <end position="50"/>
    </location>
</feature>
<evidence type="ECO:0000256" key="2">
    <source>
        <dbReference type="ARBA" id="ARBA00022692"/>
    </source>
</evidence>
<evidence type="ECO:0000256" key="1">
    <source>
        <dbReference type="ARBA" id="ARBA00004141"/>
    </source>
</evidence>
<dbReference type="InterPro" id="IPR007016">
    <property type="entry name" value="O-antigen_ligase-rel_domated"/>
</dbReference>
<sequence>MINFEKYCQIFANVSIFCFFTLLLVFPRGYNYGSAALLVVSVLFLLYTIYKKINITGLVKRNKSIFIAISFYFLTALLFIILHGAKMKLVDNPLRALLFLSVMVFMVRSAAKFDVLLYSIPLGSFIAGLVALYQYYILHLPAAFNEQMKIQSGDIAMSLGLFSLVISLYFFDIKKHTFSLFAVIAGLFGVLASVLSFARGGWIGFPIILITVLYIYRNMISKKLLGVIVLSILVGGISLSTNEQLKSRILDAENNLIHYSENSKDGSIGARLDMWKMGIHALIEHPISGWSLRELDEYKKSLADKGIVSREFTVYSHLHNQFIDELAKKGIFGGVAILGIFLVPLCSFYRKQKKFRNNKKVKLLTTLGTIHVLATMSYCLTQTFLAHNSGNIFYFFVLIIFHALMVNNCTVQNK</sequence>
<reference evidence="7 8" key="1">
    <citation type="submission" date="2019-01" db="EMBL/GenBank/DDBJ databases">
        <title>Comparative genomic analysis identifies haemin-independent Haemophilus haemolyticus: a formal re-classification of Haemophilus intermedius.</title>
        <authorList>
            <person name="Harris T.M."/>
            <person name="Price E.P."/>
            <person name="Sarovich D.S."/>
            <person name="Norskov-Lauritsen N."/>
            <person name="Beissbarth J."/>
            <person name="Chang A.B."/>
            <person name="Smith-Vaughan H.C."/>
        </authorList>
    </citation>
    <scope>NUCLEOTIDE SEQUENCE [LARGE SCALE GENOMIC DNA]</scope>
    <source>
        <strain evidence="7 8">PN24</strain>
    </source>
</reference>
<feature type="domain" description="O-antigen ligase-related" evidence="6">
    <location>
        <begin position="186"/>
        <end position="337"/>
    </location>
</feature>
<keyword evidence="2 5" id="KW-0812">Transmembrane</keyword>
<feature type="transmembrane region" description="Helical" evidence="5">
    <location>
        <begin position="7"/>
        <end position="26"/>
    </location>
</feature>
<dbReference type="GO" id="GO:0016874">
    <property type="term" value="F:ligase activity"/>
    <property type="evidence" value="ECO:0007669"/>
    <property type="project" value="UniProtKB-KW"/>
</dbReference>
<dbReference type="PANTHER" id="PTHR37422">
    <property type="entry name" value="TEICHURONIC ACID BIOSYNTHESIS PROTEIN TUAE"/>
    <property type="match status" value="1"/>
</dbReference>
<dbReference type="Proteomes" id="UP000317926">
    <property type="component" value="Unassembled WGS sequence"/>
</dbReference>
<organism evidence="7 8">
    <name type="scientific">Haemophilus haemolyticus</name>
    <dbReference type="NCBI Taxonomy" id="726"/>
    <lineage>
        <taxon>Bacteria</taxon>
        <taxon>Pseudomonadati</taxon>
        <taxon>Pseudomonadota</taxon>
        <taxon>Gammaproteobacteria</taxon>
        <taxon>Pasteurellales</taxon>
        <taxon>Pasteurellaceae</taxon>
        <taxon>Haemophilus</taxon>
    </lineage>
</organism>
<evidence type="ECO:0000313" key="7">
    <source>
        <dbReference type="EMBL" id="TPG97777.1"/>
    </source>
</evidence>
<feature type="transmembrane region" description="Helical" evidence="5">
    <location>
        <begin position="361"/>
        <end position="386"/>
    </location>
</feature>
<dbReference type="EMBL" id="SDPK01000034">
    <property type="protein sequence ID" value="TPG97777.1"/>
    <property type="molecule type" value="Genomic_DNA"/>
</dbReference>
<dbReference type="Pfam" id="PF04932">
    <property type="entry name" value="Wzy_C"/>
    <property type="match status" value="1"/>
</dbReference>
<dbReference type="AlphaFoldDB" id="A0A502JEN8"/>
<feature type="transmembrane region" description="Helical" evidence="5">
    <location>
        <begin position="392"/>
        <end position="411"/>
    </location>
</feature>
<keyword evidence="3 5" id="KW-1133">Transmembrane helix</keyword>
<dbReference type="InterPro" id="IPR051533">
    <property type="entry name" value="WaaL-like"/>
</dbReference>
<feature type="transmembrane region" description="Helical" evidence="5">
    <location>
        <begin position="178"/>
        <end position="195"/>
    </location>
</feature>
<feature type="transmembrane region" description="Helical" evidence="5">
    <location>
        <begin position="155"/>
        <end position="171"/>
    </location>
</feature>
<protein>
    <submittedName>
        <fullName evidence="7">O-antigen ligase family protein</fullName>
    </submittedName>
</protein>
<keyword evidence="7" id="KW-0436">Ligase</keyword>
<evidence type="ECO:0000256" key="3">
    <source>
        <dbReference type="ARBA" id="ARBA00022989"/>
    </source>
</evidence>
<feature type="transmembrane region" description="Helical" evidence="5">
    <location>
        <begin position="116"/>
        <end position="135"/>
    </location>
</feature>
<dbReference type="GO" id="GO:0016020">
    <property type="term" value="C:membrane"/>
    <property type="evidence" value="ECO:0007669"/>
    <property type="project" value="UniProtKB-SubCell"/>
</dbReference>
<accession>A0A502JEN8</accession>
<feature type="transmembrane region" description="Helical" evidence="5">
    <location>
        <begin position="201"/>
        <end position="217"/>
    </location>
</feature>
<proteinExistence type="predicted"/>
<feature type="transmembrane region" description="Helical" evidence="5">
    <location>
        <begin position="62"/>
        <end position="82"/>
    </location>
</feature>
<evidence type="ECO:0000259" key="6">
    <source>
        <dbReference type="Pfam" id="PF04932"/>
    </source>
</evidence>
<feature type="transmembrane region" description="Helical" evidence="5">
    <location>
        <begin position="330"/>
        <end position="349"/>
    </location>
</feature>
<feature type="transmembrane region" description="Helical" evidence="5">
    <location>
        <begin position="224"/>
        <end position="241"/>
    </location>
</feature>